<keyword evidence="2" id="KW-1133">Transmembrane helix</keyword>
<name>A0A5C8ZS12_9GAMM</name>
<reference evidence="4 5" key="1">
    <citation type="submission" date="2019-08" db="EMBL/GenBank/DDBJ databases">
        <title>Parahaliea maris sp. nov., isolated from the surface seawater.</title>
        <authorList>
            <person name="Liu Y."/>
        </authorList>
    </citation>
    <scope>NUCLEOTIDE SEQUENCE [LARGE SCALE GENOMIC DNA]</scope>
    <source>
        <strain evidence="4 5">HSLHS9</strain>
    </source>
</reference>
<dbReference type="SUPFAM" id="SSF55874">
    <property type="entry name" value="ATPase domain of HSP90 chaperone/DNA topoisomerase II/histidine kinase"/>
    <property type="match status" value="1"/>
</dbReference>
<evidence type="ECO:0000313" key="4">
    <source>
        <dbReference type="EMBL" id="TXS91288.1"/>
    </source>
</evidence>
<dbReference type="Gene3D" id="2.130.10.10">
    <property type="entry name" value="YVTN repeat-like/Quinoprotein amine dehydrogenase"/>
    <property type="match status" value="2"/>
</dbReference>
<evidence type="ECO:0000256" key="1">
    <source>
        <dbReference type="ARBA" id="ARBA00022553"/>
    </source>
</evidence>
<dbReference type="PANTHER" id="PTHR43547">
    <property type="entry name" value="TWO-COMPONENT HISTIDINE KINASE"/>
    <property type="match status" value="1"/>
</dbReference>
<keyword evidence="1" id="KW-0597">Phosphoprotein</keyword>
<dbReference type="InterPro" id="IPR036890">
    <property type="entry name" value="HATPase_C_sf"/>
</dbReference>
<dbReference type="SUPFAM" id="SSF63829">
    <property type="entry name" value="Calcium-dependent phosphotriesterase"/>
    <property type="match status" value="1"/>
</dbReference>
<proteinExistence type="predicted"/>
<evidence type="ECO:0000256" key="2">
    <source>
        <dbReference type="SAM" id="Phobius"/>
    </source>
</evidence>
<keyword evidence="2" id="KW-0812">Transmembrane</keyword>
<keyword evidence="2" id="KW-0472">Membrane</keyword>
<dbReference type="InterPro" id="IPR011123">
    <property type="entry name" value="Y_Y_Y"/>
</dbReference>
<organism evidence="4 5">
    <name type="scientific">Parahaliea maris</name>
    <dbReference type="NCBI Taxonomy" id="2716870"/>
    <lineage>
        <taxon>Bacteria</taxon>
        <taxon>Pseudomonadati</taxon>
        <taxon>Pseudomonadota</taxon>
        <taxon>Gammaproteobacteria</taxon>
        <taxon>Cellvibrionales</taxon>
        <taxon>Halieaceae</taxon>
        <taxon>Parahaliea</taxon>
    </lineage>
</organism>
<dbReference type="AlphaFoldDB" id="A0A5C8ZS12"/>
<dbReference type="Proteomes" id="UP000321039">
    <property type="component" value="Unassembled WGS sequence"/>
</dbReference>
<dbReference type="PANTHER" id="PTHR43547:SF2">
    <property type="entry name" value="HYBRID SIGNAL TRANSDUCTION HISTIDINE KINASE C"/>
    <property type="match status" value="1"/>
</dbReference>
<dbReference type="InterPro" id="IPR011044">
    <property type="entry name" value="Quino_amine_DH_bsu"/>
</dbReference>
<feature type="domain" description="Histidine kinase/HSP90-like ATPase" evidence="3">
    <location>
        <begin position="925"/>
        <end position="1030"/>
    </location>
</feature>
<dbReference type="Pfam" id="PF07495">
    <property type="entry name" value="Y_Y_Y"/>
    <property type="match status" value="1"/>
</dbReference>
<dbReference type="Gene3D" id="2.60.40.10">
    <property type="entry name" value="Immunoglobulins"/>
    <property type="match status" value="1"/>
</dbReference>
<evidence type="ECO:0000259" key="3">
    <source>
        <dbReference type="SMART" id="SM00387"/>
    </source>
</evidence>
<dbReference type="SUPFAM" id="SSF50969">
    <property type="entry name" value="YVTN repeat-like/Quinoprotein amine dehydrogenase"/>
    <property type="match status" value="1"/>
</dbReference>
<dbReference type="SMART" id="SM00387">
    <property type="entry name" value="HATPase_c"/>
    <property type="match status" value="1"/>
</dbReference>
<dbReference type="Pfam" id="PF02518">
    <property type="entry name" value="HATPase_c"/>
    <property type="match status" value="1"/>
</dbReference>
<dbReference type="RefSeq" id="WP_148069522.1">
    <property type="nucleotide sequence ID" value="NZ_VRZA01000006.1"/>
</dbReference>
<feature type="transmembrane region" description="Helical" evidence="2">
    <location>
        <begin position="766"/>
        <end position="786"/>
    </location>
</feature>
<dbReference type="InterPro" id="IPR003594">
    <property type="entry name" value="HATPase_dom"/>
</dbReference>
<sequence length="1032" mass="114657">MNFVFYLIGLILTIVIAFSAPIAIGTPEHVVIAQNNYTLDRIKDTVNSLAQDMVGHVWIGTPRGLYRYDGTGLKKVTTEESFSFHEVYSLTLDSRNRLWVASNGSKVSKYNSLTNGFQHFDLSEYLPETTSITDIASCEDGRVWIGTKSGILLFNSDLGIVVDNKLKAENGDEIEFSYDLECIDKTGVVFLAKQGIYFAHELKNSRNISVRSAKSNNSLSPSASTYNKSTKTLWISTKEGEIYRIDDDGLPKLFSSLIKDNPGTTITNLKVSENTLYVGTDKGLYILSSDTGYFTEFNAKNSSLGNVHISSVLVTDRSVWIGTYRGLSRITRSQFEWFNSKNSRIPNEVLSFETDSSGEHWIGTFEGLYKLQTDATGKTTTHTAVHNQNRIDPRIMALAINREKLWIGTRGHGVQILDTNTGNITQLHKEQYADAAVTSILHLSPETTLVGTFNYGVLLHDGERVSPLDSYDGNGPSERSITFIQQLRKKDRVLIGSERALYLYSGRGHKMTPIIVSINNTREELTYLSIFEDSVGGIWLGTLNSGLFYSDSSLSKSNQLIFSPVTYSNVLSTSSIYGLVEDETQRLWVSSSSGIYVLDLSGNMLRRFSAGEGLQGNDFNFGAVHKAPSGHIFFGGSNGYNRLDPSTIQLSSKQAPLVLTSIQSAAQNIAVNTAAHRLESITLTHTDYYITFEFSALDFIDPGNNLYRYKLEGFDPDWIDIGNRNTATYTNLPAGDYRFRVQAANASGIWNQDGIDIALRMNPAPWYTWWAYCLYALAGAIVVWLIKKAYDNYAIRNQALKLAEEMQITADRAMDDVQEQLDEQAQLIESIHFFNLERLELLRDCLARHTDFLPPSFDEANLTSTRGRLLAMLCLERSLLYKHEQLLCNLYAYTNELTNHLLSESESGEQITVINEVPDRLVSARQALPISLVLFELIENAIQHAFASNAQGSYLVIRANYGDPLAPAPASDFEFTVADNGLGLPISMNLEAPETEGLATIAELINAMGGVISVDREQGTSFTFTIPGTGPD</sequence>
<dbReference type="GO" id="GO:0000155">
    <property type="term" value="F:phosphorelay sensor kinase activity"/>
    <property type="evidence" value="ECO:0007669"/>
    <property type="project" value="TreeGrafter"/>
</dbReference>
<dbReference type="InterPro" id="IPR015943">
    <property type="entry name" value="WD40/YVTN_repeat-like_dom_sf"/>
</dbReference>
<gene>
    <name evidence="4" type="ORF">FV139_16255</name>
</gene>
<comment type="caution">
    <text evidence="4">The sequence shown here is derived from an EMBL/GenBank/DDBJ whole genome shotgun (WGS) entry which is preliminary data.</text>
</comment>
<keyword evidence="5" id="KW-1185">Reference proteome</keyword>
<dbReference type="InterPro" id="IPR013783">
    <property type="entry name" value="Ig-like_fold"/>
</dbReference>
<dbReference type="Gene3D" id="3.30.565.10">
    <property type="entry name" value="Histidine kinase-like ATPase, C-terminal domain"/>
    <property type="match status" value="1"/>
</dbReference>
<evidence type="ECO:0000313" key="5">
    <source>
        <dbReference type="Proteomes" id="UP000321039"/>
    </source>
</evidence>
<dbReference type="EMBL" id="VRZA01000006">
    <property type="protein sequence ID" value="TXS91288.1"/>
    <property type="molecule type" value="Genomic_DNA"/>
</dbReference>
<accession>A0A5C8ZS12</accession>
<protein>
    <recommendedName>
        <fullName evidence="3">Histidine kinase/HSP90-like ATPase domain-containing protein</fullName>
    </recommendedName>
</protein>